<accession>A0A2D3D405</accession>
<organism evidence="1 2">
    <name type="scientific">Bifidobacterium choerinum</name>
    <dbReference type="NCBI Taxonomy" id="35760"/>
    <lineage>
        <taxon>Bacteria</taxon>
        <taxon>Bacillati</taxon>
        <taxon>Actinomycetota</taxon>
        <taxon>Actinomycetes</taxon>
        <taxon>Bifidobacteriales</taxon>
        <taxon>Bifidobacteriaceae</taxon>
        <taxon>Bifidobacterium</taxon>
    </lineage>
</organism>
<proteinExistence type="predicted"/>
<protein>
    <submittedName>
        <fullName evidence="1">Uncharacterized protein</fullName>
    </submittedName>
</protein>
<reference evidence="1 2" key="1">
    <citation type="submission" date="2016-11" db="EMBL/GenBank/DDBJ databases">
        <title>complete genome sequence of Bifidobacterium choerinum strain FMB-1.</title>
        <authorList>
            <person name="Park C.-S."/>
            <person name="Jung D.-H."/>
            <person name="Choi D.-S."/>
        </authorList>
    </citation>
    <scope>NUCLEOTIDE SEQUENCE [LARGE SCALE GENOMIC DNA]</scope>
    <source>
        <strain evidence="1 2">FMB-1</strain>
    </source>
</reference>
<evidence type="ECO:0000313" key="1">
    <source>
        <dbReference type="EMBL" id="ATU19818.1"/>
    </source>
</evidence>
<evidence type="ECO:0000313" key="2">
    <source>
        <dbReference type="Proteomes" id="UP000229907"/>
    </source>
</evidence>
<sequence>MFTPQLWIRNDSGGWTDLTPRADVCALSGISITWGTTDGTKQPDPSVMTFTLIDRTGDTVRDAANLAGRRVKLTYDSTPAFWGIITSGLRVRRDPNGSWRITLTASSTMILWKRLRDRGPVSTSTTYDKTLRDNYHWLDTSASILSEMNRRAKAVEGPTVIAPHGAFDFNKQGSAPYENSELPSQLTVLHEFGEDGHLPIWYEDSHYVSSSAILRALELTASDKRIAIDTECRKIVWDGANRSSQELTLEASTVQSDGAVYELYEPYTVLTFQLLNTTINDGKPSFSDAEMSLSVQDVPAALKTVQKSIIIKTRHFKTPIYTHWASFALDTSTTAACRLLLRNLCLRFTPTRVVFDTEDIDVANSNKRRLFFPQPIPYLAFDGQPSHMPFDATGPYAAIGGTLTIDWKAGQPHARNEVTLWPLPCDSTKRETWTWQQVPTGWTATYEHASHITYTDLTRTDEFLTYKAAA</sequence>
<dbReference type="AlphaFoldDB" id="A0A2D3D405"/>
<dbReference type="KEGG" id="bcho:BcFMB_01435"/>
<dbReference type="Proteomes" id="UP000229907">
    <property type="component" value="Chromosome"/>
</dbReference>
<dbReference type="RefSeq" id="WP_099720844.1">
    <property type="nucleotide sequence ID" value="NZ_CP018044.1"/>
</dbReference>
<name>A0A2D3D405_9BIFI</name>
<dbReference type="EMBL" id="CP018044">
    <property type="protein sequence ID" value="ATU19818.1"/>
    <property type="molecule type" value="Genomic_DNA"/>
</dbReference>
<gene>
    <name evidence="1" type="ORF">BcFMB_01435</name>
</gene>